<dbReference type="EMBL" id="JADIIN010000043">
    <property type="protein sequence ID" value="MBF4468837.1"/>
    <property type="molecule type" value="Genomic_DNA"/>
</dbReference>
<name>A0A843ABT0_METAZ</name>
<dbReference type="RefSeq" id="WP_278522919.1">
    <property type="nucleotide sequence ID" value="NZ_JADIIN010000043.1"/>
</dbReference>
<protein>
    <submittedName>
        <fullName evidence="1">Uncharacterized protein</fullName>
    </submittedName>
</protein>
<dbReference type="Proteomes" id="UP000658733">
    <property type="component" value="Unassembled WGS sequence"/>
</dbReference>
<proteinExistence type="predicted"/>
<dbReference type="AlphaFoldDB" id="A0A843ABT0"/>
<accession>A0A843ABT0</accession>
<reference evidence="1" key="1">
    <citation type="submission" date="2020-10" db="EMBL/GenBank/DDBJ databases">
        <title>Dehalococcoides mccartyi of a TCE/Cr reducing biochatode.</title>
        <authorList>
            <person name="Matturro B."/>
        </authorList>
    </citation>
    <scope>NUCLEOTIDE SEQUENCE</scope>
    <source>
        <strain evidence="1">Bin4</strain>
    </source>
</reference>
<evidence type="ECO:0000313" key="2">
    <source>
        <dbReference type="Proteomes" id="UP000658733"/>
    </source>
</evidence>
<comment type="caution">
    <text evidence="1">The sequence shown here is derived from an EMBL/GenBank/DDBJ whole genome shotgun (WGS) entry which is preliminary data.</text>
</comment>
<evidence type="ECO:0000313" key="1">
    <source>
        <dbReference type="EMBL" id="MBF4468837.1"/>
    </source>
</evidence>
<sequence>MKFRKKPVVIEAWQLPLSAKELLEINTKTNRMIHADDRSGKQEIICETLEGEMKGTNNDWIILGVEDEVYPCKDSVFQATYEKV</sequence>
<gene>
    <name evidence="1" type="ORF">ISP01_05465</name>
</gene>
<organism evidence="1 2">
    <name type="scientific">Methanobrevibacter arboriphilus</name>
    <dbReference type="NCBI Taxonomy" id="39441"/>
    <lineage>
        <taxon>Archaea</taxon>
        <taxon>Methanobacteriati</taxon>
        <taxon>Methanobacteriota</taxon>
        <taxon>Methanomada group</taxon>
        <taxon>Methanobacteria</taxon>
        <taxon>Methanobacteriales</taxon>
        <taxon>Methanobacteriaceae</taxon>
        <taxon>Methanobrevibacter</taxon>
    </lineage>
</organism>